<sequence>MKEITKRLGAVGATRLPGWGPRDPHCAWSGTLQVPSLSTFILSFIIRLSNKSWLYGSEAPVLNTDVMLSMMMTLRKEAIRPYYCSVGTGKAYGRDIPEAHYRACMYAGVKIAGTNAEVMPSQ</sequence>
<dbReference type="OrthoDB" id="1936100at2759"/>
<keyword evidence="2" id="KW-1185">Reference proteome</keyword>
<dbReference type="GO" id="GO:0006542">
    <property type="term" value="P:glutamine biosynthetic process"/>
    <property type="evidence" value="ECO:0007669"/>
    <property type="project" value="TreeGrafter"/>
</dbReference>
<dbReference type="EMBL" id="KL596915">
    <property type="protein sequence ID" value="KER22164.1"/>
    <property type="molecule type" value="Genomic_DNA"/>
</dbReference>
<gene>
    <name evidence="1" type="ORF">T265_14929</name>
</gene>
<dbReference type="PANTHER" id="PTHR20852:SF57">
    <property type="entry name" value="GLUTAMINE SYNTHETASE 2 CYTOPLASMIC"/>
    <property type="match status" value="1"/>
</dbReference>
<dbReference type="CTD" id="20329095"/>
<dbReference type="SUPFAM" id="SSF55931">
    <property type="entry name" value="Glutamine synthetase/guanido kinase"/>
    <property type="match status" value="1"/>
</dbReference>
<proteinExistence type="predicted"/>
<name>A0A075A470_OPIVI</name>
<dbReference type="AlphaFoldDB" id="A0A075A470"/>
<protein>
    <submittedName>
        <fullName evidence="1">Uncharacterized protein</fullName>
    </submittedName>
</protein>
<dbReference type="PANTHER" id="PTHR20852">
    <property type="entry name" value="GLUTAMINE SYNTHETASE"/>
    <property type="match status" value="1"/>
</dbReference>
<dbReference type="GeneID" id="20329095"/>
<feature type="non-terminal residue" evidence="1">
    <location>
        <position position="122"/>
    </location>
</feature>
<reference evidence="1 2" key="1">
    <citation type="submission" date="2013-11" db="EMBL/GenBank/DDBJ databases">
        <title>Opisthorchis viverrini - life in the bile duct.</title>
        <authorList>
            <person name="Young N.D."/>
            <person name="Nagarajan N."/>
            <person name="Lin S.J."/>
            <person name="Korhonen P.K."/>
            <person name="Jex A.R."/>
            <person name="Hall R.S."/>
            <person name="Safavi-Hemami H."/>
            <person name="Kaewkong W."/>
            <person name="Bertrand D."/>
            <person name="Gao S."/>
            <person name="Seet Q."/>
            <person name="Wongkham S."/>
            <person name="Teh B.T."/>
            <person name="Wongkham C."/>
            <person name="Intapan P.M."/>
            <person name="Maleewong W."/>
            <person name="Yang X."/>
            <person name="Hu M."/>
            <person name="Wang Z."/>
            <person name="Hofmann A."/>
            <person name="Sternberg P.W."/>
            <person name="Tan P."/>
            <person name="Wang J."/>
            <person name="Gasser R.B."/>
        </authorList>
    </citation>
    <scope>NUCLEOTIDE SEQUENCE [LARGE SCALE GENOMIC DNA]</scope>
</reference>
<dbReference type="Gene3D" id="3.30.590.10">
    <property type="entry name" value="Glutamine synthetase/guanido kinase, catalytic domain"/>
    <property type="match status" value="1"/>
</dbReference>
<evidence type="ECO:0000313" key="1">
    <source>
        <dbReference type="EMBL" id="KER22164.1"/>
    </source>
</evidence>
<evidence type="ECO:0000313" key="2">
    <source>
        <dbReference type="Proteomes" id="UP000054324"/>
    </source>
</evidence>
<dbReference type="GO" id="GO:0005737">
    <property type="term" value="C:cytoplasm"/>
    <property type="evidence" value="ECO:0007669"/>
    <property type="project" value="TreeGrafter"/>
</dbReference>
<dbReference type="GO" id="GO:0004356">
    <property type="term" value="F:glutamine synthetase activity"/>
    <property type="evidence" value="ECO:0007669"/>
    <property type="project" value="TreeGrafter"/>
</dbReference>
<dbReference type="KEGG" id="ovi:T265_14929"/>
<dbReference type="RefSeq" id="XP_009174085.1">
    <property type="nucleotide sequence ID" value="XM_009175821.1"/>
</dbReference>
<dbReference type="InterPro" id="IPR014746">
    <property type="entry name" value="Gln_synth/guanido_kin_cat_dom"/>
</dbReference>
<organism evidence="1 2">
    <name type="scientific">Opisthorchis viverrini</name>
    <name type="common">Southeast Asian liver fluke</name>
    <dbReference type="NCBI Taxonomy" id="6198"/>
    <lineage>
        <taxon>Eukaryota</taxon>
        <taxon>Metazoa</taxon>
        <taxon>Spiralia</taxon>
        <taxon>Lophotrochozoa</taxon>
        <taxon>Platyhelminthes</taxon>
        <taxon>Trematoda</taxon>
        <taxon>Digenea</taxon>
        <taxon>Opisthorchiida</taxon>
        <taxon>Opisthorchiata</taxon>
        <taxon>Opisthorchiidae</taxon>
        <taxon>Opisthorchis</taxon>
    </lineage>
</organism>
<dbReference type="Proteomes" id="UP000054324">
    <property type="component" value="Unassembled WGS sequence"/>
</dbReference>
<dbReference type="InterPro" id="IPR050292">
    <property type="entry name" value="Glutamine_Synthetase"/>
</dbReference>
<accession>A0A075A470</accession>
<dbReference type="STRING" id="6198.A0A075A470"/>